<dbReference type="Proteomes" id="UP000800094">
    <property type="component" value="Unassembled WGS sequence"/>
</dbReference>
<dbReference type="Gene3D" id="3.30.1370.60">
    <property type="entry name" value="Hypothetical oxidoreductase yiak, domain 2"/>
    <property type="match status" value="1"/>
</dbReference>
<proteinExistence type="inferred from homology"/>
<name>A0A6A6IZ33_9PLEO</name>
<evidence type="ECO:0000313" key="4">
    <source>
        <dbReference type="Proteomes" id="UP000800094"/>
    </source>
</evidence>
<gene>
    <name evidence="3" type="ORF">BU26DRAFT_151665</name>
</gene>
<organism evidence="3 4">
    <name type="scientific">Trematosphaeria pertusa</name>
    <dbReference type="NCBI Taxonomy" id="390896"/>
    <lineage>
        <taxon>Eukaryota</taxon>
        <taxon>Fungi</taxon>
        <taxon>Dikarya</taxon>
        <taxon>Ascomycota</taxon>
        <taxon>Pezizomycotina</taxon>
        <taxon>Dothideomycetes</taxon>
        <taxon>Pleosporomycetidae</taxon>
        <taxon>Pleosporales</taxon>
        <taxon>Massarineae</taxon>
        <taxon>Trematosphaeriaceae</taxon>
        <taxon>Trematosphaeria</taxon>
    </lineage>
</organism>
<dbReference type="SUPFAM" id="SSF89733">
    <property type="entry name" value="L-sulfolactate dehydrogenase-like"/>
    <property type="match status" value="1"/>
</dbReference>
<dbReference type="AlphaFoldDB" id="A0A6A6IZ33"/>
<keyword evidence="4" id="KW-1185">Reference proteome</keyword>
<dbReference type="EMBL" id="ML987190">
    <property type="protein sequence ID" value="KAF2255172.1"/>
    <property type="molecule type" value="Genomic_DNA"/>
</dbReference>
<dbReference type="Gene3D" id="1.10.1530.10">
    <property type="match status" value="1"/>
</dbReference>
<dbReference type="InterPro" id="IPR043144">
    <property type="entry name" value="Mal/L-sulf/L-lact_DH-like_ah"/>
</dbReference>
<comment type="similarity">
    <text evidence="1">Belongs to the LDH2/MDH2 oxidoreductase family.</text>
</comment>
<dbReference type="InterPro" id="IPR036111">
    <property type="entry name" value="Mal/L-sulfo/L-lacto_DH-like_sf"/>
</dbReference>
<accession>A0A6A6IZ33</accession>
<dbReference type="OrthoDB" id="7881616at2759"/>
<dbReference type="PANTHER" id="PTHR11091:SF0">
    <property type="entry name" value="MALATE DEHYDROGENASE"/>
    <property type="match status" value="1"/>
</dbReference>
<dbReference type="InterPro" id="IPR043143">
    <property type="entry name" value="Mal/L-sulf/L-lact_DH-like_NADP"/>
</dbReference>
<protein>
    <submittedName>
        <fullName evidence="3">Malate/L-lactate dehydrogenase</fullName>
    </submittedName>
</protein>
<reference evidence="3" key="1">
    <citation type="journal article" date="2020" name="Stud. Mycol.">
        <title>101 Dothideomycetes genomes: a test case for predicting lifestyles and emergence of pathogens.</title>
        <authorList>
            <person name="Haridas S."/>
            <person name="Albert R."/>
            <person name="Binder M."/>
            <person name="Bloem J."/>
            <person name="Labutti K."/>
            <person name="Salamov A."/>
            <person name="Andreopoulos B."/>
            <person name="Baker S."/>
            <person name="Barry K."/>
            <person name="Bills G."/>
            <person name="Bluhm B."/>
            <person name="Cannon C."/>
            <person name="Castanera R."/>
            <person name="Culley D."/>
            <person name="Daum C."/>
            <person name="Ezra D."/>
            <person name="Gonzalez J."/>
            <person name="Henrissat B."/>
            <person name="Kuo A."/>
            <person name="Liang C."/>
            <person name="Lipzen A."/>
            <person name="Lutzoni F."/>
            <person name="Magnuson J."/>
            <person name="Mondo S."/>
            <person name="Nolan M."/>
            <person name="Ohm R."/>
            <person name="Pangilinan J."/>
            <person name="Park H.-J."/>
            <person name="Ramirez L."/>
            <person name="Alfaro M."/>
            <person name="Sun H."/>
            <person name="Tritt A."/>
            <person name="Yoshinaga Y."/>
            <person name="Zwiers L.-H."/>
            <person name="Turgeon B."/>
            <person name="Goodwin S."/>
            <person name="Spatafora J."/>
            <person name="Crous P."/>
            <person name="Grigoriev I."/>
        </authorList>
    </citation>
    <scope>NUCLEOTIDE SEQUENCE</scope>
    <source>
        <strain evidence="3">CBS 122368</strain>
    </source>
</reference>
<evidence type="ECO:0000256" key="2">
    <source>
        <dbReference type="ARBA" id="ARBA00023002"/>
    </source>
</evidence>
<dbReference type="Pfam" id="PF02615">
    <property type="entry name" value="Ldh_2"/>
    <property type="match status" value="1"/>
</dbReference>
<dbReference type="InterPro" id="IPR003767">
    <property type="entry name" value="Malate/L-lactate_DH-like"/>
</dbReference>
<dbReference type="GO" id="GO:0016491">
    <property type="term" value="F:oxidoreductase activity"/>
    <property type="evidence" value="ECO:0007669"/>
    <property type="project" value="UniProtKB-KW"/>
</dbReference>
<sequence>MADSEGKLCITSASAHVFITSVLAKFNVPKDRAETMADALVQADLRGVDTHGINRLSGYIDRVRTGVLDPSPDLAFVMKTPVIAHLDAKNTFGMVAASLAIDKASAIADTYGIGLVAVKHSNHYGMAATYLLRAMKRGFAAIAFTNAARSMPAWGSKEPLLGTSPFAVGVPGGEMGDFVLDMSPSVAARGKIRKAARRGEKIPEGYALDAEGKPTTDPEAALEGTVLPIGGPKGSGLAMMMDIFGGVISGAAFAGGVNDQYKNLKEPQNVGHWFIVFRPDVFLAGGAEELRARMDTLMRTVRQSEKAAGVDRIWTSGEIEANMQMQREAEGIPFTRGEVEALHALADGIGVNARLETIPRYHEARCTRGV</sequence>
<keyword evidence="2" id="KW-0560">Oxidoreductase</keyword>
<evidence type="ECO:0000313" key="3">
    <source>
        <dbReference type="EMBL" id="KAF2255172.1"/>
    </source>
</evidence>
<evidence type="ECO:0000256" key="1">
    <source>
        <dbReference type="ARBA" id="ARBA00006056"/>
    </source>
</evidence>
<dbReference type="PANTHER" id="PTHR11091">
    <property type="entry name" value="OXIDOREDUCTASE-RELATED"/>
    <property type="match status" value="1"/>
</dbReference>
<dbReference type="RefSeq" id="XP_033690176.1">
    <property type="nucleotide sequence ID" value="XM_033819994.1"/>
</dbReference>
<dbReference type="GeneID" id="54573324"/>